<dbReference type="Pfam" id="PF09754">
    <property type="entry name" value="PAC2"/>
    <property type="match status" value="1"/>
</dbReference>
<proteinExistence type="predicted"/>
<name>A0A6J6X905_9ZZZZ</name>
<dbReference type="PIRSF" id="PIRSF028754">
    <property type="entry name" value="UCP028754"/>
    <property type="match status" value="1"/>
</dbReference>
<dbReference type="InterPro" id="IPR038389">
    <property type="entry name" value="PSMG2_sf"/>
</dbReference>
<gene>
    <name evidence="1" type="ORF">UFOPK2982_00676</name>
</gene>
<dbReference type="Gene3D" id="3.40.50.10900">
    <property type="entry name" value="PAC-like subunit"/>
    <property type="match status" value="1"/>
</dbReference>
<protein>
    <submittedName>
        <fullName evidence="1">Unannotated protein</fullName>
    </submittedName>
</protein>
<dbReference type="SUPFAM" id="SSF159659">
    <property type="entry name" value="Cgl1923-like"/>
    <property type="match status" value="1"/>
</dbReference>
<accession>A0A6J6X905</accession>
<sequence>MYLFEIKFPIRNPVMIAAFEGWNDAGESASGAISHLLTEWENQLIAEFEPEDFYDFQVNRPQVKVDENVLREIIWPNTQVFAVRTPHLNHDFLVVKGMEPSMRWPTFVRELLDLADDHEVSMLITMGALLADVPHSRPISVSGSGAHPEVAKRLGVEISKYEGPTGIIGILQDACNKRDLDAVSLWAAVPHYVSQPPSPKASLALINALEDFLEISIPQGSLPEAAKDWERSVDEMAVEDLEIGDYVKQLENSKDAADLPEASGDAIAREFERFLRRQEDGA</sequence>
<dbReference type="InterPro" id="IPR008492">
    <property type="entry name" value="Rv2714-like"/>
</dbReference>
<evidence type="ECO:0000313" key="1">
    <source>
        <dbReference type="EMBL" id="CAB4792283.1"/>
    </source>
</evidence>
<dbReference type="AlphaFoldDB" id="A0A6J6X905"/>
<reference evidence="1" key="1">
    <citation type="submission" date="2020-05" db="EMBL/GenBank/DDBJ databases">
        <authorList>
            <person name="Chiriac C."/>
            <person name="Salcher M."/>
            <person name="Ghai R."/>
            <person name="Kavagutti S V."/>
        </authorList>
    </citation>
    <scope>NUCLEOTIDE SEQUENCE</scope>
</reference>
<dbReference type="PANTHER" id="PTHR35610">
    <property type="entry name" value="3-ISOPROPYLMALATE DEHYDRATASE-RELATED"/>
    <property type="match status" value="1"/>
</dbReference>
<dbReference type="InterPro" id="IPR019151">
    <property type="entry name" value="Proteasome_assmbl_chaperone_2"/>
</dbReference>
<dbReference type="EMBL" id="CAFAAE010000090">
    <property type="protein sequence ID" value="CAB4792283.1"/>
    <property type="molecule type" value="Genomic_DNA"/>
</dbReference>
<organism evidence="1">
    <name type="scientific">freshwater metagenome</name>
    <dbReference type="NCBI Taxonomy" id="449393"/>
    <lineage>
        <taxon>unclassified sequences</taxon>
        <taxon>metagenomes</taxon>
        <taxon>ecological metagenomes</taxon>
    </lineage>
</organism>